<comment type="caution">
    <text evidence="1">The sequence shown here is derived from an EMBL/GenBank/DDBJ whole genome shotgun (WGS) entry which is preliminary data.</text>
</comment>
<dbReference type="EMBL" id="JACRSV010000001">
    <property type="protein sequence ID" value="MBC8559287.1"/>
    <property type="molecule type" value="Genomic_DNA"/>
</dbReference>
<dbReference type="Proteomes" id="UP000610760">
    <property type="component" value="Unassembled WGS sequence"/>
</dbReference>
<evidence type="ECO:0000313" key="1">
    <source>
        <dbReference type="EMBL" id="MBC8559287.1"/>
    </source>
</evidence>
<evidence type="ECO:0000313" key="2">
    <source>
        <dbReference type="Proteomes" id="UP000610760"/>
    </source>
</evidence>
<name>A0A926E1J6_9FIRM</name>
<proteinExistence type="predicted"/>
<accession>A0A926E1J6</accession>
<organism evidence="1 2">
    <name type="scientific">Fumia xinanensis</name>
    <dbReference type="NCBI Taxonomy" id="2763659"/>
    <lineage>
        <taxon>Bacteria</taxon>
        <taxon>Bacillati</taxon>
        <taxon>Bacillota</taxon>
        <taxon>Clostridia</taxon>
        <taxon>Eubacteriales</taxon>
        <taxon>Oscillospiraceae</taxon>
        <taxon>Fumia</taxon>
    </lineage>
</organism>
<keyword evidence="2" id="KW-1185">Reference proteome</keyword>
<dbReference type="AlphaFoldDB" id="A0A926E1J6"/>
<sequence length="131" mass="15177">MYKVIKIIDSQATRDIELKNQATGTVDLCFDDSALVSIDNFEFMEEGEKYNCKIALFGKVVEDRTPESIMCKAINEDVMIGNCHLIEVLVEKDIYYIFTDNLQNCGDSFYFYFTRKDLIQVNDRIHPDLLP</sequence>
<dbReference type="RefSeq" id="WP_249294190.1">
    <property type="nucleotide sequence ID" value="NZ_JACRSV010000001.1"/>
</dbReference>
<protein>
    <submittedName>
        <fullName evidence="1">Uncharacterized protein</fullName>
    </submittedName>
</protein>
<gene>
    <name evidence="1" type="ORF">H8710_04295</name>
</gene>
<reference evidence="1" key="1">
    <citation type="submission" date="2020-08" db="EMBL/GenBank/DDBJ databases">
        <title>Genome public.</title>
        <authorList>
            <person name="Liu C."/>
            <person name="Sun Q."/>
        </authorList>
    </citation>
    <scope>NUCLEOTIDE SEQUENCE</scope>
    <source>
        <strain evidence="1">NSJ-33</strain>
    </source>
</reference>